<organism evidence="13 14">
    <name type="scientific">Streptomyces siderophoricus</name>
    <dbReference type="NCBI Taxonomy" id="2802281"/>
    <lineage>
        <taxon>Bacteria</taxon>
        <taxon>Bacillati</taxon>
        <taxon>Actinomycetota</taxon>
        <taxon>Actinomycetes</taxon>
        <taxon>Kitasatosporales</taxon>
        <taxon>Streptomycetaceae</taxon>
        <taxon>Streptomyces</taxon>
    </lineage>
</organism>
<sequence>MTITPAPVSRPGRRELGRSLAASGALAEDWKGTYEAVDRAQFLPDVIWPWDMADRQSVCIDKNVDPDTWYVAADADQPIVTQWDDGRHTGTEPGSRATSSSSMPSVVYRLLGDLDVDEHMNVLDAGTGTGETAAALAHRCGPDNVVTVDVDAAVSQHAEQRLYAAGLQPTVVVGDGSIGYRPRAPYDRALVTFGLRTIPGGLIEQTRTGGLIVAPWGTHFSNADAVARLKVTNNTAEGHFTAGVEFMKSRAQLRPPIDPSDYVPPEGVGSAAQSTTDITGKEFAGGRFGILPWVLGLRVRGCVQAVAERRGNAQPVWFYGLTDRSWAVVMLRDEQTESRVWQSGPRRLWDEVEAAYLWWRGEGEPSYERFGLTVTPEGSHRAWLDAPGNCWPV</sequence>
<dbReference type="EC" id="2.1.1.77" evidence="3"/>
<evidence type="ECO:0000256" key="2">
    <source>
        <dbReference type="ARBA" id="ARBA00005369"/>
    </source>
</evidence>
<proteinExistence type="inferred from homology"/>
<dbReference type="Gene3D" id="3.40.50.150">
    <property type="entry name" value="Vaccinia Virus protein VP39"/>
    <property type="match status" value="1"/>
</dbReference>
<keyword evidence="14" id="KW-1185">Reference proteome</keyword>
<keyword evidence="5" id="KW-0963">Cytoplasm</keyword>
<evidence type="ECO:0000256" key="4">
    <source>
        <dbReference type="ARBA" id="ARBA00013346"/>
    </source>
</evidence>
<evidence type="ECO:0000313" key="14">
    <source>
        <dbReference type="Proteomes" id="UP000629371"/>
    </source>
</evidence>
<comment type="caution">
    <text evidence="13">The sequence shown here is derived from an EMBL/GenBank/DDBJ whole genome shotgun (WGS) entry which is preliminary data.</text>
</comment>
<comment type="similarity">
    <text evidence="2">Belongs to the methyltransferase superfamily. L-isoaspartyl/D-aspartyl protein methyltransferase family.</text>
</comment>
<accession>A0ABS1N3P9</accession>
<dbReference type="PANTHER" id="PTHR11579:SF0">
    <property type="entry name" value="PROTEIN-L-ISOASPARTATE(D-ASPARTATE) O-METHYLTRANSFERASE"/>
    <property type="match status" value="1"/>
</dbReference>
<dbReference type="EMBL" id="JAERRI010000032">
    <property type="protein sequence ID" value="MBL1094701.1"/>
    <property type="molecule type" value="Genomic_DNA"/>
</dbReference>
<evidence type="ECO:0000256" key="7">
    <source>
        <dbReference type="ARBA" id="ARBA00022679"/>
    </source>
</evidence>
<name>A0ABS1N3P9_9ACTN</name>
<evidence type="ECO:0000313" key="13">
    <source>
        <dbReference type="EMBL" id="MBL1094701.1"/>
    </source>
</evidence>
<gene>
    <name evidence="13" type="ORF">JK360_36215</name>
</gene>
<dbReference type="InterPro" id="IPR029063">
    <property type="entry name" value="SAM-dependent_MTases_sf"/>
</dbReference>
<dbReference type="Proteomes" id="UP000629371">
    <property type="component" value="Unassembled WGS sequence"/>
</dbReference>
<dbReference type="SUPFAM" id="SSF53335">
    <property type="entry name" value="S-adenosyl-L-methionine-dependent methyltransferases"/>
    <property type="match status" value="1"/>
</dbReference>
<dbReference type="PANTHER" id="PTHR11579">
    <property type="entry name" value="PROTEIN-L-ISOASPARTATE O-METHYLTRANSFERASE"/>
    <property type="match status" value="1"/>
</dbReference>
<evidence type="ECO:0000256" key="1">
    <source>
        <dbReference type="ARBA" id="ARBA00004496"/>
    </source>
</evidence>
<keyword evidence="7" id="KW-0808">Transferase</keyword>
<evidence type="ECO:0000256" key="9">
    <source>
        <dbReference type="ARBA" id="ARBA00030757"/>
    </source>
</evidence>
<dbReference type="RefSeq" id="WP_201811484.1">
    <property type="nucleotide sequence ID" value="NZ_JAERRI010000032.1"/>
</dbReference>
<dbReference type="GO" id="GO:0032259">
    <property type="term" value="P:methylation"/>
    <property type="evidence" value="ECO:0007669"/>
    <property type="project" value="UniProtKB-KW"/>
</dbReference>
<comment type="subcellular location">
    <subcellularLocation>
        <location evidence="1">Cytoplasm</location>
    </subcellularLocation>
</comment>
<dbReference type="GO" id="GO:0008168">
    <property type="term" value="F:methyltransferase activity"/>
    <property type="evidence" value="ECO:0007669"/>
    <property type="project" value="UniProtKB-KW"/>
</dbReference>
<keyword evidence="8" id="KW-0949">S-adenosyl-L-methionine</keyword>
<evidence type="ECO:0000256" key="5">
    <source>
        <dbReference type="ARBA" id="ARBA00022490"/>
    </source>
</evidence>
<evidence type="ECO:0000256" key="11">
    <source>
        <dbReference type="ARBA" id="ARBA00031350"/>
    </source>
</evidence>
<evidence type="ECO:0000256" key="12">
    <source>
        <dbReference type="SAM" id="MobiDB-lite"/>
    </source>
</evidence>
<protein>
    <recommendedName>
        <fullName evidence="4">Protein-L-isoaspartate O-methyltransferase</fullName>
        <ecNumber evidence="3">2.1.1.77</ecNumber>
    </recommendedName>
    <alternativeName>
        <fullName evidence="11">L-isoaspartyl protein carboxyl methyltransferase</fullName>
    </alternativeName>
    <alternativeName>
        <fullName evidence="9">Protein L-isoaspartyl methyltransferase</fullName>
    </alternativeName>
    <alternativeName>
        <fullName evidence="10">Protein-beta-aspartate methyltransferase</fullName>
    </alternativeName>
</protein>
<dbReference type="Pfam" id="PF01135">
    <property type="entry name" value="PCMT"/>
    <property type="match status" value="1"/>
</dbReference>
<reference evidence="13 14" key="1">
    <citation type="submission" date="2021-01" db="EMBL/GenBank/DDBJ databases">
        <title>WGS of actinomycetes isolated from Thailand.</title>
        <authorList>
            <person name="Thawai C."/>
        </authorList>
    </citation>
    <scope>NUCLEOTIDE SEQUENCE [LARGE SCALE GENOMIC DNA]</scope>
    <source>
        <strain evidence="13 14">CH9-7</strain>
    </source>
</reference>
<dbReference type="InterPro" id="IPR000682">
    <property type="entry name" value="PCMT"/>
</dbReference>
<feature type="region of interest" description="Disordered" evidence="12">
    <location>
        <begin position="82"/>
        <end position="102"/>
    </location>
</feature>
<evidence type="ECO:0000256" key="8">
    <source>
        <dbReference type="ARBA" id="ARBA00022691"/>
    </source>
</evidence>
<evidence type="ECO:0000256" key="10">
    <source>
        <dbReference type="ARBA" id="ARBA00031323"/>
    </source>
</evidence>
<keyword evidence="6 13" id="KW-0489">Methyltransferase</keyword>
<evidence type="ECO:0000256" key="6">
    <source>
        <dbReference type="ARBA" id="ARBA00022603"/>
    </source>
</evidence>
<evidence type="ECO:0000256" key="3">
    <source>
        <dbReference type="ARBA" id="ARBA00011890"/>
    </source>
</evidence>